<feature type="compositionally biased region" description="Basic and acidic residues" evidence="1">
    <location>
        <begin position="288"/>
        <end position="318"/>
    </location>
</feature>
<evidence type="ECO:0000313" key="5">
    <source>
        <dbReference type="Proteomes" id="UP001217089"/>
    </source>
</evidence>
<dbReference type="PANTHER" id="PTHR46609">
    <property type="entry name" value="EXONUCLEASE, PHAGE-TYPE/RECB, C-TERMINAL DOMAIN-CONTAINING PROTEIN"/>
    <property type="match status" value="1"/>
</dbReference>
<gene>
    <name evidence="4" type="ORF">KUTeg_014205</name>
</gene>
<feature type="transmembrane region" description="Helical" evidence="2">
    <location>
        <begin position="85"/>
        <end position="105"/>
    </location>
</feature>
<dbReference type="EMBL" id="JARBDR010000657">
    <property type="protein sequence ID" value="KAJ8309331.1"/>
    <property type="molecule type" value="Genomic_DNA"/>
</dbReference>
<evidence type="ECO:0000256" key="1">
    <source>
        <dbReference type="SAM" id="MobiDB-lite"/>
    </source>
</evidence>
<comment type="caution">
    <text evidence="4">The sequence shown here is derived from an EMBL/GenBank/DDBJ whole genome shotgun (WGS) entry which is preliminary data.</text>
</comment>
<dbReference type="SUPFAM" id="SSF52980">
    <property type="entry name" value="Restriction endonuclease-like"/>
    <property type="match status" value="1"/>
</dbReference>
<dbReference type="InterPro" id="IPR011335">
    <property type="entry name" value="Restrct_endonuc-II-like"/>
</dbReference>
<reference evidence="4 5" key="1">
    <citation type="submission" date="2022-12" db="EMBL/GenBank/DDBJ databases">
        <title>Chromosome-level genome of Tegillarca granosa.</title>
        <authorList>
            <person name="Kim J."/>
        </authorList>
    </citation>
    <scope>NUCLEOTIDE SEQUENCE [LARGE SCALE GENOMIC DNA]</scope>
    <source>
        <strain evidence="4">Teg-2019</strain>
        <tissue evidence="4">Adductor muscle</tissue>
    </source>
</reference>
<keyword evidence="2" id="KW-0472">Membrane</keyword>
<feature type="region of interest" description="Disordered" evidence="1">
    <location>
        <begin position="288"/>
        <end position="328"/>
    </location>
</feature>
<feature type="domain" description="YqaJ viral recombinase" evidence="3">
    <location>
        <begin position="509"/>
        <end position="599"/>
    </location>
</feature>
<evidence type="ECO:0000256" key="2">
    <source>
        <dbReference type="SAM" id="Phobius"/>
    </source>
</evidence>
<dbReference type="Gene3D" id="3.90.320.10">
    <property type="match status" value="1"/>
</dbReference>
<dbReference type="PANTHER" id="PTHR46609:SF8">
    <property type="entry name" value="YQAJ VIRAL RECOMBINASE DOMAIN-CONTAINING PROTEIN"/>
    <property type="match status" value="1"/>
</dbReference>
<keyword evidence="5" id="KW-1185">Reference proteome</keyword>
<keyword evidence="2" id="KW-0812">Transmembrane</keyword>
<dbReference type="Pfam" id="PF09588">
    <property type="entry name" value="YqaJ"/>
    <property type="match status" value="1"/>
</dbReference>
<evidence type="ECO:0000259" key="3">
    <source>
        <dbReference type="Pfam" id="PF09588"/>
    </source>
</evidence>
<accession>A0ABQ9EYF4</accession>
<dbReference type="InterPro" id="IPR011604">
    <property type="entry name" value="PDDEXK-like_dom_sf"/>
</dbReference>
<proteinExistence type="predicted"/>
<protein>
    <recommendedName>
        <fullName evidence="3">YqaJ viral recombinase domain-containing protein</fullName>
    </recommendedName>
</protein>
<organism evidence="4 5">
    <name type="scientific">Tegillarca granosa</name>
    <name type="common">Malaysian cockle</name>
    <name type="synonym">Anadara granosa</name>
    <dbReference type="NCBI Taxonomy" id="220873"/>
    <lineage>
        <taxon>Eukaryota</taxon>
        <taxon>Metazoa</taxon>
        <taxon>Spiralia</taxon>
        <taxon>Lophotrochozoa</taxon>
        <taxon>Mollusca</taxon>
        <taxon>Bivalvia</taxon>
        <taxon>Autobranchia</taxon>
        <taxon>Pteriomorphia</taxon>
        <taxon>Arcoida</taxon>
        <taxon>Arcoidea</taxon>
        <taxon>Arcidae</taxon>
        <taxon>Tegillarca</taxon>
    </lineage>
</organism>
<name>A0ABQ9EYF4_TEGGR</name>
<dbReference type="CDD" id="cd22343">
    <property type="entry name" value="PDDEXK_lambda_exonuclease-like"/>
    <property type="match status" value="1"/>
</dbReference>
<dbReference type="InterPro" id="IPR019080">
    <property type="entry name" value="YqaJ_viral_recombinase"/>
</dbReference>
<keyword evidence="2" id="KW-1133">Transmembrane helix</keyword>
<dbReference type="Proteomes" id="UP001217089">
    <property type="component" value="Unassembled WGS sequence"/>
</dbReference>
<sequence length="645" mass="73035">MAALSLDSIPDDFSTTYFTDNFSKKSLSRGLTYFKEGYVHKVTISKGSRPEEIDIGGRCYRSMRKGETPHKLSVTLKNKRHICDAYCSCTAGLFALVLSLLFPYYCLTFETMRRFQENDIKCVKWIKSLKLLRNAYNNVKRTGDSIRKSAKMFGIPESTRRSRLKNPDLFDSKVGHPTIFTKAEETQLAEHCKNMASLRKTGLVPFNPEEVLPATLQELPHNSEIEKVKSREERKNLRNIKLLLTDIDKQTVESLSESQLRTRKYVIPASGAAITEIEFLECLKKNSKPKEGANKKREQENSKPKESFSRKRTQENKKKANTVTKKRKVDKVKSNNKNCINGIHQQDSQEPGPSNVKSDGWITFYDSASDDNNADDDIPCIVCGYFTPPDFRKSVALELLNWAKCDECHGLVHLKYCTPTNFAVIPLRLAEVLGAQNYPTTVYIAFSQHNALKFNNSESVTCGNTTFPKDAKVKLPPWYNCLKSNPVNSIEIEQTTRGQHNNTDWYSTFTCAATEYGITREKSAKAQYTIEKSTNNIHLHDCGLVINNEFPFLAATPDAKVCDKNECGLLEIKENGVVTINRNHAYYVQIQGQLLVTGAPWCDLAVYTTKDFIWNVQGKSKFLGYCVYFPANTGKSAVKTLHINI</sequence>
<dbReference type="InterPro" id="IPR051703">
    <property type="entry name" value="NF-kappa-B_Signaling_Reg"/>
</dbReference>
<evidence type="ECO:0000313" key="4">
    <source>
        <dbReference type="EMBL" id="KAJ8309331.1"/>
    </source>
</evidence>